<name>A0ABX5LH50_9BACT</name>
<accession>A0ABX5LH50</accession>
<keyword evidence="4" id="KW-1185">Reference proteome</keyword>
<dbReference type="InterPro" id="IPR007337">
    <property type="entry name" value="RelB/DinJ"/>
</dbReference>
<dbReference type="Gene3D" id="1.10.1220.10">
    <property type="entry name" value="Met repressor-like"/>
    <property type="match status" value="1"/>
</dbReference>
<comment type="similarity">
    <text evidence="1">Belongs to the RelB/DinJ antitoxin family.</text>
</comment>
<comment type="caution">
    <text evidence="3">The sequence shown here is derived from an EMBL/GenBank/DDBJ whole genome shotgun (WGS) entry which is preliminary data.</text>
</comment>
<dbReference type="Pfam" id="PF04221">
    <property type="entry name" value="RelB"/>
    <property type="match status" value="1"/>
</dbReference>
<keyword evidence="2" id="KW-1277">Toxin-antitoxin system</keyword>
<dbReference type="EMBL" id="QGHD01000057">
    <property type="protein sequence ID" value="PWK83540.1"/>
    <property type="molecule type" value="Genomic_DNA"/>
</dbReference>
<sequence length="89" mass="9990">MSTEVTNIRLDRELKKEATELFNDLGLTLSQAFTVFLKQSLLHHGLPFAVTRPPSKELLAAIDEGEKIAHDPNAKTYSTPQELWDELGI</sequence>
<evidence type="ECO:0000256" key="2">
    <source>
        <dbReference type="ARBA" id="ARBA00022649"/>
    </source>
</evidence>
<dbReference type="PANTHER" id="PTHR38781">
    <property type="entry name" value="ANTITOXIN DINJ-RELATED"/>
    <property type="match status" value="1"/>
</dbReference>
<evidence type="ECO:0000313" key="4">
    <source>
        <dbReference type="Proteomes" id="UP000245523"/>
    </source>
</evidence>
<protein>
    <submittedName>
        <fullName evidence="3">DNA-damage-inducible protein J</fullName>
    </submittedName>
</protein>
<dbReference type="Proteomes" id="UP000245523">
    <property type="component" value="Unassembled WGS sequence"/>
</dbReference>
<reference evidence="3 4" key="1">
    <citation type="submission" date="2018-05" db="EMBL/GenBank/DDBJ databases">
        <title>Animal gut microbial communities from fecal samples from Wisconsin, USA.</title>
        <authorList>
            <person name="Neumann A."/>
        </authorList>
    </citation>
    <scope>NUCLEOTIDE SEQUENCE [LARGE SCALE GENOMIC DNA]</scope>
    <source>
        <strain evidence="3 4">UWS4</strain>
    </source>
</reference>
<proteinExistence type="inferred from homology"/>
<evidence type="ECO:0000256" key="1">
    <source>
        <dbReference type="ARBA" id="ARBA00010562"/>
    </source>
</evidence>
<dbReference type="RefSeq" id="WP_158256551.1">
    <property type="nucleotide sequence ID" value="NZ_QGHD01000057.1"/>
</dbReference>
<gene>
    <name evidence="3" type="ORF">B0H50_1571</name>
</gene>
<dbReference type="NCBIfam" id="TIGR02384">
    <property type="entry name" value="RelB_DinJ"/>
    <property type="match status" value="1"/>
</dbReference>
<organism evidence="3 4">
    <name type="scientific">Hallerella porci</name>
    <dbReference type="NCBI Taxonomy" id="1945871"/>
    <lineage>
        <taxon>Bacteria</taxon>
        <taxon>Pseudomonadati</taxon>
        <taxon>Fibrobacterota</taxon>
        <taxon>Fibrobacteria</taxon>
        <taxon>Fibrobacterales</taxon>
        <taxon>Fibrobacteraceae</taxon>
        <taxon>Hallerella</taxon>
    </lineage>
</organism>
<dbReference type="PANTHER" id="PTHR38781:SF1">
    <property type="entry name" value="ANTITOXIN DINJ-RELATED"/>
    <property type="match status" value="1"/>
</dbReference>
<evidence type="ECO:0000313" key="3">
    <source>
        <dbReference type="EMBL" id="PWK83540.1"/>
    </source>
</evidence>
<dbReference type="InterPro" id="IPR013321">
    <property type="entry name" value="Arc_rbn_hlx_hlx"/>
</dbReference>